<evidence type="ECO:0000256" key="4">
    <source>
        <dbReference type="ARBA" id="ARBA00022839"/>
    </source>
</evidence>
<gene>
    <name evidence="5 9" type="primary">xseA</name>
    <name evidence="9" type="ORF">Pr1d_23150</name>
</gene>
<comment type="function">
    <text evidence="5">Bidirectionally degrades single-stranded DNA into large acid-insoluble oligonucleotides, which are then degraded further into small acid-soluble oligonucleotides.</text>
</comment>
<comment type="similarity">
    <text evidence="5 6">Belongs to the XseA family.</text>
</comment>
<comment type="catalytic activity">
    <reaction evidence="5 6">
        <text>Exonucleolytic cleavage in either 5'- to 3'- or 3'- to 5'-direction to yield nucleoside 5'-phosphates.</text>
        <dbReference type="EC" id="3.1.11.6"/>
    </reaction>
</comment>
<accession>A0A5B9QBS5</accession>
<evidence type="ECO:0000256" key="3">
    <source>
        <dbReference type="ARBA" id="ARBA00022801"/>
    </source>
</evidence>
<evidence type="ECO:0000313" key="9">
    <source>
        <dbReference type="EMBL" id="QEG35025.1"/>
    </source>
</evidence>
<dbReference type="KEGG" id="bgok:Pr1d_23150"/>
<protein>
    <recommendedName>
        <fullName evidence="5">Exodeoxyribonuclease 7 large subunit</fullName>
        <ecNumber evidence="5">3.1.11.6</ecNumber>
    </recommendedName>
    <alternativeName>
        <fullName evidence="5">Exodeoxyribonuclease VII large subunit</fullName>
        <shortName evidence="5">Exonuclease VII large subunit</shortName>
    </alternativeName>
</protein>
<dbReference type="InterPro" id="IPR020579">
    <property type="entry name" value="Exonuc_VII_lsu_C"/>
</dbReference>
<dbReference type="AlphaFoldDB" id="A0A5B9QBS5"/>
<sequence length="420" mass="45649">MPTDSLTSESTTDEKIMSVSQLTAQLKGVIESRFSSVWVAGELSNFSRPQSGHCYFTLKDDTAQLRAVIWRGTAVRLKFELADGLEIVCRGHLDVYPPRGSYQLVVDEVQPRGVGALELALRKLREKLAAEGLFDAYRKRALPKFPRRIGFVTSPTGAAIRDFLEVLQRRWRGVEVLIFPARVQGGGAAAEIAAGIQLANRVEPALDVLVVGRGGGSLEDLWCFNEEAVVRAIATSNIPTVSAVGHEIDVTLADFAADVRALTPSEAAERVVPSAQDVTQMVQSISTRIERAFSNQVTAWRQRLDSLASRPALARPEDGIQNLSRQVDECSLRLQTAIKSSLRDQESHLTTLSGKLSSLSPLAVLGRGYSLTQDQATKRLITSAKQLKKGQAVVTRLAEGAVISTVNEVKDSLTTSSNSK</sequence>
<evidence type="ECO:0000256" key="5">
    <source>
        <dbReference type="HAMAP-Rule" id="MF_00378"/>
    </source>
</evidence>
<organism evidence="9 10">
    <name type="scientific">Bythopirellula goksoeyrii</name>
    <dbReference type="NCBI Taxonomy" id="1400387"/>
    <lineage>
        <taxon>Bacteria</taxon>
        <taxon>Pseudomonadati</taxon>
        <taxon>Planctomycetota</taxon>
        <taxon>Planctomycetia</taxon>
        <taxon>Pirellulales</taxon>
        <taxon>Lacipirellulaceae</taxon>
        <taxon>Bythopirellula</taxon>
    </lineage>
</organism>
<keyword evidence="10" id="KW-1185">Reference proteome</keyword>
<dbReference type="GO" id="GO:0005737">
    <property type="term" value="C:cytoplasm"/>
    <property type="evidence" value="ECO:0007669"/>
    <property type="project" value="UniProtKB-SubCell"/>
</dbReference>
<dbReference type="EC" id="3.1.11.6" evidence="5"/>
<comment type="subunit">
    <text evidence="5">Heterooligomer composed of large and small subunits.</text>
</comment>
<dbReference type="GO" id="GO:0006308">
    <property type="term" value="P:DNA catabolic process"/>
    <property type="evidence" value="ECO:0007669"/>
    <property type="project" value="UniProtKB-UniRule"/>
</dbReference>
<dbReference type="OrthoDB" id="9802795at2"/>
<dbReference type="CDD" id="cd04489">
    <property type="entry name" value="ExoVII_LU_OBF"/>
    <property type="match status" value="1"/>
</dbReference>
<comment type="subcellular location">
    <subcellularLocation>
        <location evidence="5 6">Cytoplasm</location>
    </subcellularLocation>
</comment>
<dbReference type="GO" id="GO:0009318">
    <property type="term" value="C:exodeoxyribonuclease VII complex"/>
    <property type="evidence" value="ECO:0007669"/>
    <property type="project" value="UniProtKB-UniRule"/>
</dbReference>
<dbReference type="HAMAP" id="MF_00378">
    <property type="entry name" value="Exonuc_7_L"/>
    <property type="match status" value="1"/>
</dbReference>
<dbReference type="NCBIfam" id="TIGR00237">
    <property type="entry name" value="xseA"/>
    <property type="match status" value="1"/>
</dbReference>
<keyword evidence="4 5" id="KW-0269">Exonuclease</keyword>
<dbReference type="InterPro" id="IPR025824">
    <property type="entry name" value="OB-fold_nuc-bd_dom"/>
</dbReference>
<dbReference type="Pfam" id="PF02601">
    <property type="entry name" value="Exonuc_VII_L"/>
    <property type="match status" value="1"/>
</dbReference>
<evidence type="ECO:0000259" key="7">
    <source>
        <dbReference type="Pfam" id="PF02601"/>
    </source>
</evidence>
<name>A0A5B9QBS5_9BACT</name>
<evidence type="ECO:0000259" key="8">
    <source>
        <dbReference type="Pfam" id="PF13742"/>
    </source>
</evidence>
<keyword evidence="3 5" id="KW-0378">Hydrolase</keyword>
<reference evidence="9 10" key="1">
    <citation type="submission" date="2019-08" db="EMBL/GenBank/DDBJ databases">
        <title>Deep-cultivation of Planctomycetes and their phenomic and genomic characterization uncovers novel biology.</title>
        <authorList>
            <person name="Wiegand S."/>
            <person name="Jogler M."/>
            <person name="Boedeker C."/>
            <person name="Pinto D."/>
            <person name="Vollmers J."/>
            <person name="Rivas-Marin E."/>
            <person name="Kohn T."/>
            <person name="Peeters S.H."/>
            <person name="Heuer A."/>
            <person name="Rast P."/>
            <person name="Oberbeckmann S."/>
            <person name="Bunk B."/>
            <person name="Jeske O."/>
            <person name="Meyerdierks A."/>
            <person name="Storesund J.E."/>
            <person name="Kallscheuer N."/>
            <person name="Luecker S."/>
            <person name="Lage O.M."/>
            <person name="Pohl T."/>
            <person name="Merkel B.J."/>
            <person name="Hornburger P."/>
            <person name="Mueller R.-W."/>
            <person name="Bruemmer F."/>
            <person name="Labrenz M."/>
            <person name="Spormann A.M."/>
            <person name="Op den Camp H."/>
            <person name="Overmann J."/>
            <person name="Amann R."/>
            <person name="Jetten M.S.M."/>
            <person name="Mascher T."/>
            <person name="Medema M.H."/>
            <person name="Devos D.P."/>
            <person name="Kaster A.-K."/>
            <person name="Ovreas L."/>
            <person name="Rohde M."/>
            <person name="Galperin M.Y."/>
            <person name="Jogler C."/>
        </authorList>
    </citation>
    <scope>NUCLEOTIDE SEQUENCE [LARGE SCALE GENOMIC DNA]</scope>
    <source>
        <strain evidence="9 10">Pr1d</strain>
    </source>
</reference>
<dbReference type="Pfam" id="PF13742">
    <property type="entry name" value="tRNA_anti_2"/>
    <property type="match status" value="1"/>
</dbReference>
<feature type="domain" description="Exonuclease VII large subunit C-terminal" evidence="7">
    <location>
        <begin position="133"/>
        <end position="352"/>
    </location>
</feature>
<dbReference type="EMBL" id="CP042913">
    <property type="protein sequence ID" value="QEG35025.1"/>
    <property type="molecule type" value="Genomic_DNA"/>
</dbReference>
<dbReference type="GO" id="GO:0003676">
    <property type="term" value="F:nucleic acid binding"/>
    <property type="evidence" value="ECO:0007669"/>
    <property type="project" value="InterPro"/>
</dbReference>
<keyword evidence="2 5" id="KW-0540">Nuclease</keyword>
<evidence type="ECO:0000313" key="10">
    <source>
        <dbReference type="Proteomes" id="UP000323917"/>
    </source>
</evidence>
<dbReference type="PANTHER" id="PTHR30008">
    <property type="entry name" value="EXODEOXYRIBONUCLEASE 7 LARGE SUBUNIT"/>
    <property type="match status" value="1"/>
</dbReference>
<dbReference type="InterPro" id="IPR003753">
    <property type="entry name" value="Exonuc_VII_L"/>
</dbReference>
<evidence type="ECO:0000256" key="2">
    <source>
        <dbReference type="ARBA" id="ARBA00022722"/>
    </source>
</evidence>
<evidence type="ECO:0000256" key="6">
    <source>
        <dbReference type="RuleBase" id="RU004355"/>
    </source>
</evidence>
<keyword evidence="1 5" id="KW-0963">Cytoplasm</keyword>
<dbReference type="PANTHER" id="PTHR30008:SF0">
    <property type="entry name" value="EXODEOXYRIBONUCLEASE 7 LARGE SUBUNIT"/>
    <property type="match status" value="1"/>
</dbReference>
<dbReference type="GO" id="GO:0008855">
    <property type="term" value="F:exodeoxyribonuclease VII activity"/>
    <property type="evidence" value="ECO:0007669"/>
    <property type="project" value="UniProtKB-UniRule"/>
</dbReference>
<dbReference type="Proteomes" id="UP000323917">
    <property type="component" value="Chromosome"/>
</dbReference>
<proteinExistence type="inferred from homology"/>
<feature type="domain" description="OB-fold nucleic acid binding" evidence="8">
    <location>
        <begin position="17"/>
        <end position="110"/>
    </location>
</feature>
<evidence type="ECO:0000256" key="1">
    <source>
        <dbReference type="ARBA" id="ARBA00022490"/>
    </source>
</evidence>
<dbReference type="RefSeq" id="WP_148073588.1">
    <property type="nucleotide sequence ID" value="NZ_CP042913.1"/>
</dbReference>